<keyword evidence="2" id="KW-0805">Transcription regulation</keyword>
<dbReference type="InterPro" id="IPR000847">
    <property type="entry name" value="LysR_HTH_N"/>
</dbReference>
<name>A0ABS3AHB9_9PSED</name>
<dbReference type="Pfam" id="PF03466">
    <property type="entry name" value="LysR_substrate"/>
    <property type="match status" value="1"/>
</dbReference>
<dbReference type="Pfam" id="PF00126">
    <property type="entry name" value="HTH_1"/>
    <property type="match status" value="1"/>
</dbReference>
<protein>
    <submittedName>
        <fullName evidence="6">LysR family transcriptional regulator</fullName>
    </submittedName>
</protein>
<evidence type="ECO:0000313" key="7">
    <source>
        <dbReference type="Proteomes" id="UP000772591"/>
    </source>
</evidence>
<comment type="similarity">
    <text evidence="1">Belongs to the LysR transcriptional regulatory family.</text>
</comment>
<dbReference type="Gene3D" id="1.10.10.10">
    <property type="entry name" value="Winged helix-like DNA-binding domain superfamily/Winged helix DNA-binding domain"/>
    <property type="match status" value="1"/>
</dbReference>
<dbReference type="EMBL" id="JADEVO010000012">
    <property type="protein sequence ID" value="MBN3965716.1"/>
    <property type="molecule type" value="Genomic_DNA"/>
</dbReference>
<dbReference type="PANTHER" id="PTHR30118:SF15">
    <property type="entry name" value="TRANSCRIPTIONAL REGULATORY PROTEIN"/>
    <property type="match status" value="1"/>
</dbReference>
<dbReference type="Gene3D" id="3.40.190.10">
    <property type="entry name" value="Periplasmic binding protein-like II"/>
    <property type="match status" value="2"/>
</dbReference>
<gene>
    <name evidence="6" type="ORF">IMW75_10515</name>
</gene>
<comment type="caution">
    <text evidence="6">The sequence shown here is derived from an EMBL/GenBank/DDBJ whole genome shotgun (WGS) entry which is preliminary data.</text>
</comment>
<organism evidence="6 7">
    <name type="scientific">Pseudomonas gregormendelii</name>
    <dbReference type="NCBI Taxonomy" id="1628277"/>
    <lineage>
        <taxon>Bacteria</taxon>
        <taxon>Pseudomonadati</taxon>
        <taxon>Pseudomonadota</taxon>
        <taxon>Gammaproteobacteria</taxon>
        <taxon>Pseudomonadales</taxon>
        <taxon>Pseudomonadaceae</taxon>
        <taxon>Pseudomonas</taxon>
    </lineage>
</organism>
<accession>A0ABS3AHB9</accession>
<dbReference type="PROSITE" id="PS50931">
    <property type="entry name" value="HTH_LYSR"/>
    <property type="match status" value="1"/>
</dbReference>
<dbReference type="InterPro" id="IPR050389">
    <property type="entry name" value="LysR-type_TF"/>
</dbReference>
<keyword evidence="4" id="KW-0804">Transcription</keyword>
<dbReference type="InterPro" id="IPR036390">
    <property type="entry name" value="WH_DNA-bd_sf"/>
</dbReference>
<evidence type="ECO:0000256" key="1">
    <source>
        <dbReference type="ARBA" id="ARBA00009437"/>
    </source>
</evidence>
<evidence type="ECO:0000256" key="4">
    <source>
        <dbReference type="ARBA" id="ARBA00023163"/>
    </source>
</evidence>
<evidence type="ECO:0000313" key="6">
    <source>
        <dbReference type="EMBL" id="MBN3965716.1"/>
    </source>
</evidence>
<dbReference type="InterPro" id="IPR036388">
    <property type="entry name" value="WH-like_DNA-bd_sf"/>
</dbReference>
<dbReference type="RefSeq" id="WP_205892572.1">
    <property type="nucleotide sequence ID" value="NZ_JADEVO010000012.1"/>
</dbReference>
<dbReference type="PANTHER" id="PTHR30118">
    <property type="entry name" value="HTH-TYPE TRANSCRIPTIONAL REGULATOR LEUO-RELATED"/>
    <property type="match status" value="1"/>
</dbReference>
<evidence type="ECO:0000259" key="5">
    <source>
        <dbReference type="PROSITE" id="PS50931"/>
    </source>
</evidence>
<sequence length="315" mass="34845">MNRNDLRKIDFNLLIVFETLMQEHNLTRTGEKLFIGQSAISASLNRLRHFFDDPLFVRMGRKMEPTSRAVEIHLSLTPALDSIASALSKINAFDPMTSDSVFRIGLSDDVEYSLLPGLIRQLRTEAPHVSFVIRRTDHSLLADQLSSAEVSLGICHSRDLPANAKRKFLRTIRPTVLSSDASSGSLDLDEYCDRPHVSVSLNGEVVDSIDRALMALGRQRQVVLAVPQYSALKTLIEDTQMVAVVPDYVAKTMIRQGGLRMDALPLSIPALDLSMSWGATSDTDPGERWLRSRISNHLCEKGAAIGHPVSVKEAA</sequence>
<reference evidence="6 7" key="1">
    <citation type="journal article" date="2021" name="Int. J. Syst. Evol. Microbiol.">
        <title>Pseudomonas piscium sp. nov., Pseudomonas pisciculturae sp. nov., Pseudomonas mucoides sp. nov. and Pseudomonas neuropathica sp. nov. isolated from rainbow trout.</title>
        <authorList>
            <person name="Duman M."/>
            <person name="Mulet M."/>
            <person name="Altun S."/>
            <person name="Saticioglu I.B."/>
            <person name="Gomila M."/>
            <person name="Lalucat J."/>
            <person name="Garcia-Valdes E."/>
        </authorList>
    </citation>
    <scope>NUCLEOTIDE SEQUENCE [LARGE SCALE GENOMIC DNA]</scope>
    <source>
        <strain evidence="6 7">LMG 28632</strain>
    </source>
</reference>
<dbReference type="Proteomes" id="UP000772591">
    <property type="component" value="Unassembled WGS sequence"/>
</dbReference>
<evidence type="ECO:0000256" key="3">
    <source>
        <dbReference type="ARBA" id="ARBA00023125"/>
    </source>
</evidence>
<keyword evidence="3" id="KW-0238">DNA-binding</keyword>
<dbReference type="InterPro" id="IPR005119">
    <property type="entry name" value="LysR_subst-bd"/>
</dbReference>
<keyword evidence="7" id="KW-1185">Reference proteome</keyword>
<dbReference type="SUPFAM" id="SSF53850">
    <property type="entry name" value="Periplasmic binding protein-like II"/>
    <property type="match status" value="1"/>
</dbReference>
<feature type="domain" description="HTH lysR-type" evidence="5">
    <location>
        <begin position="9"/>
        <end position="66"/>
    </location>
</feature>
<evidence type="ECO:0000256" key="2">
    <source>
        <dbReference type="ARBA" id="ARBA00023015"/>
    </source>
</evidence>
<dbReference type="SUPFAM" id="SSF46785">
    <property type="entry name" value="Winged helix' DNA-binding domain"/>
    <property type="match status" value="1"/>
</dbReference>
<proteinExistence type="inferred from homology"/>